<keyword evidence="3" id="KW-1185">Reference proteome</keyword>
<sequence length="191" mass="22137">YKWGETKLSASKEEENLAKNDDENRSSGSSIDGIICLKRLNLDLLILEISGPMWKEDFTHYLKDRQKIAKNLKKMMKSILRQKLVMAEAKDLMLFGMQLYKNTIHLYCLTMPIIGFYCFVEVMSYPIPTNPATYPKDLPRYVKNLFKTLKLVIHGADVLQRYMTSFEYYSSDETISDDNSPLSPPFISPQK</sequence>
<comment type="caution">
    <text evidence="2">The sequence shown here is derived from an EMBL/GenBank/DDBJ whole genome shotgun (WGS) entry which is preliminary data.</text>
</comment>
<accession>A0ABR3AVB4</accession>
<feature type="region of interest" description="Disordered" evidence="1">
    <location>
        <begin position="1"/>
        <end position="28"/>
    </location>
</feature>
<proteinExistence type="predicted"/>
<evidence type="ECO:0000313" key="3">
    <source>
        <dbReference type="Proteomes" id="UP001448207"/>
    </source>
</evidence>
<name>A0ABR3AVB4_PHYBL</name>
<reference evidence="2 3" key="1">
    <citation type="submission" date="2024-04" db="EMBL/GenBank/DDBJ databases">
        <title>Symmetric and asymmetric DNA N6-adenine methylation regulates different biological responses in Mucorales.</title>
        <authorList>
            <consortium name="Lawrence Berkeley National Laboratory"/>
            <person name="Lax C."/>
            <person name="Mondo S.J."/>
            <person name="Osorio-Concepcion M."/>
            <person name="Muszewska A."/>
            <person name="Corrochano-Luque M."/>
            <person name="Gutierrez G."/>
            <person name="Riley R."/>
            <person name="Lipzen A."/>
            <person name="Guo J."/>
            <person name="Hundley H."/>
            <person name="Amirebrahimi M."/>
            <person name="Ng V."/>
            <person name="Lorenzo-Gutierrez D."/>
            <person name="Binder U."/>
            <person name="Yang J."/>
            <person name="Song Y."/>
            <person name="Canovas D."/>
            <person name="Navarro E."/>
            <person name="Freitag M."/>
            <person name="Gabaldon T."/>
            <person name="Grigoriev I.V."/>
            <person name="Corrochano L.M."/>
            <person name="Nicolas F.E."/>
            <person name="Garre V."/>
        </authorList>
    </citation>
    <scope>NUCLEOTIDE SEQUENCE [LARGE SCALE GENOMIC DNA]</scope>
    <source>
        <strain evidence="2 3">L51</strain>
    </source>
</reference>
<feature type="non-terminal residue" evidence="2">
    <location>
        <position position="191"/>
    </location>
</feature>
<dbReference type="EMBL" id="JBCLYO010000015">
    <property type="protein sequence ID" value="KAL0082765.1"/>
    <property type="molecule type" value="Genomic_DNA"/>
</dbReference>
<feature type="compositionally biased region" description="Polar residues" evidence="1">
    <location>
        <begin position="172"/>
        <end position="181"/>
    </location>
</feature>
<dbReference type="Proteomes" id="UP001448207">
    <property type="component" value="Unassembled WGS sequence"/>
</dbReference>
<feature type="compositionally biased region" description="Pro residues" evidence="1">
    <location>
        <begin position="182"/>
        <end position="191"/>
    </location>
</feature>
<gene>
    <name evidence="2" type="ORF">J3Q64DRAFT_1625412</name>
</gene>
<organism evidence="2 3">
    <name type="scientific">Phycomyces blakesleeanus</name>
    <dbReference type="NCBI Taxonomy" id="4837"/>
    <lineage>
        <taxon>Eukaryota</taxon>
        <taxon>Fungi</taxon>
        <taxon>Fungi incertae sedis</taxon>
        <taxon>Mucoromycota</taxon>
        <taxon>Mucoromycotina</taxon>
        <taxon>Mucoromycetes</taxon>
        <taxon>Mucorales</taxon>
        <taxon>Phycomycetaceae</taxon>
        <taxon>Phycomyces</taxon>
    </lineage>
</organism>
<evidence type="ECO:0000256" key="1">
    <source>
        <dbReference type="SAM" id="MobiDB-lite"/>
    </source>
</evidence>
<feature type="non-terminal residue" evidence="2">
    <location>
        <position position="1"/>
    </location>
</feature>
<feature type="compositionally biased region" description="Basic and acidic residues" evidence="1">
    <location>
        <begin position="10"/>
        <end position="25"/>
    </location>
</feature>
<feature type="region of interest" description="Disordered" evidence="1">
    <location>
        <begin position="172"/>
        <end position="191"/>
    </location>
</feature>
<protein>
    <submittedName>
        <fullName evidence="2">Uncharacterized protein</fullName>
    </submittedName>
</protein>
<evidence type="ECO:0000313" key="2">
    <source>
        <dbReference type="EMBL" id="KAL0082765.1"/>
    </source>
</evidence>